<evidence type="ECO:0000256" key="3">
    <source>
        <dbReference type="ARBA" id="ARBA00018111"/>
    </source>
</evidence>
<comment type="function">
    <text evidence="5">Modulates RecA activity.</text>
</comment>
<evidence type="ECO:0000259" key="8">
    <source>
        <dbReference type="Pfam" id="PF21982"/>
    </source>
</evidence>
<feature type="domain" description="RecX first three-helical" evidence="8">
    <location>
        <begin position="19"/>
        <end position="58"/>
    </location>
</feature>
<dbReference type="AlphaFoldDB" id="G7H0E5"/>
<evidence type="ECO:0000259" key="6">
    <source>
        <dbReference type="Pfam" id="PF02631"/>
    </source>
</evidence>
<reference evidence="9 10" key="1">
    <citation type="submission" date="2011-11" db="EMBL/GenBank/DDBJ databases">
        <title>Whole genome shotgun sequence of Gordonia araii NBRC 100433.</title>
        <authorList>
            <person name="Yoshida Y."/>
            <person name="Hosoyama A."/>
            <person name="Tsuchikane K."/>
            <person name="Katsumata H."/>
            <person name="Yamazaki S."/>
            <person name="Fujita N."/>
        </authorList>
    </citation>
    <scope>NUCLEOTIDE SEQUENCE [LARGE SCALE GENOMIC DNA]</scope>
    <source>
        <strain evidence="9 10">NBRC 100433</strain>
    </source>
</reference>
<dbReference type="PANTHER" id="PTHR33602">
    <property type="entry name" value="REGULATORY PROTEIN RECX FAMILY PROTEIN"/>
    <property type="match status" value="1"/>
</dbReference>
<evidence type="ECO:0000313" key="10">
    <source>
        <dbReference type="Proteomes" id="UP000035088"/>
    </source>
</evidence>
<gene>
    <name evidence="5 9" type="primary">recX</name>
    <name evidence="9" type="ORF">GOARA_036_00520</name>
</gene>
<dbReference type="Pfam" id="PF21981">
    <property type="entry name" value="RecX_HTH3"/>
    <property type="match status" value="1"/>
</dbReference>
<proteinExistence type="inferred from homology"/>
<dbReference type="InterPro" id="IPR053926">
    <property type="entry name" value="RecX_HTH_1st"/>
</dbReference>
<dbReference type="Proteomes" id="UP000035088">
    <property type="component" value="Unassembled WGS sequence"/>
</dbReference>
<accession>G7H0E5</accession>
<evidence type="ECO:0000259" key="7">
    <source>
        <dbReference type="Pfam" id="PF21981"/>
    </source>
</evidence>
<dbReference type="InterPro" id="IPR053924">
    <property type="entry name" value="RecX_HTH_2nd"/>
</dbReference>
<dbReference type="Gene3D" id="1.10.10.10">
    <property type="entry name" value="Winged helix-like DNA-binding domain superfamily/Winged helix DNA-binding domain"/>
    <property type="match status" value="2"/>
</dbReference>
<dbReference type="RefSeq" id="WP_007321396.1">
    <property type="nucleotide sequence ID" value="NZ_BAEE01000036.1"/>
</dbReference>
<dbReference type="STRING" id="1073574.GOARA_036_00520"/>
<dbReference type="InterPro" id="IPR036388">
    <property type="entry name" value="WH-like_DNA-bd_sf"/>
</dbReference>
<evidence type="ECO:0000256" key="1">
    <source>
        <dbReference type="ARBA" id="ARBA00004496"/>
    </source>
</evidence>
<evidence type="ECO:0000313" key="9">
    <source>
        <dbReference type="EMBL" id="GAB09320.1"/>
    </source>
</evidence>
<evidence type="ECO:0000256" key="4">
    <source>
        <dbReference type="ARBA" id="ARBA00022490"/>
    </source>
</evidence>
<dbReference type="EMBL" id="BAEE01000036">
    <property type="protein sequence ID" value="GAB09320.1"/>
    <property type="molecule type" value="Genomic_DNA"/>
</dbReference>
<dbReference type="GO" id="GO:0006282">
    <property type="term" value="P:regulation of DNA repair"/>
    <property type="evidence" value="ECO:0007669"/>
    <property type="project" value="UniProtKB-UniRule"/>
</dbReference>
<name>G7H0E5_9ACTN</name>
<evidence type="ECO:0000256" key="2">
    <source>
        <dbReference type="ARBA" id="ARBA00009695"/>
    </source>
</evidence>
<feature type="domain" description="RecX second three-helical" evidence="6">
    <location>
        <begin position="65"/>
        <end position="106"/>
    </location>
</feature>
<dbReference type="InterPro" id="IPR003783">
    <property type="entry name" value="Regulatory_RecX"/>
</dbReference>
<comment type="caution">
    <text evidence="9">The sequence shown here is derived from an EMBL/GenBank/DDBJ whole genome shotgun (WGS) entry which is preliminary data.</text>
</comment>
<sequence length="174" mass="20184">MTEPADTADQPERPRKVSAWDAALRLLGVRARSRSEMVERLTRRGFSSEEIEAVMARLDKHQLLDDEEFAREWVRSRAEYSRRGSVGLRHELRAKGIDEVFVVAALEEVDPDDEYRRARELVERKLSSSKADLSEREVRESMKRRLSGMLLRRGFPQGLVHDVVGEQLREHSRS</sequence>
<dbReference type="HAMAP" id="MF_01114">
    <property type="entry name" value="RecX"/>
    <property type="match status" value="1"/>
</dbReference>
<keyword evidence="10" id="KW-1185">Reference proteome</keyword>
<dbReference type="GO" id="GO:0005737">
    <property type="term" value="C:cytoplasm"/>
    <property type="evidence" value="ECO:0007669"/>
    <property type="project" value="UniProtKB-SubCell"/>
</dbReference>
<feature type="domain" description="RecX third three-helical" evidence="7">
    <location>
        <begin position="112"/>
        <end position="164"/>
    </location>
</feature>
<dbReference type="InterPro" id="IPR053925">
    <property type="entry name" value="RecX_HTH_3rd"/>
</dbReference>
<dbReference type="Pfam" id="PF21982">
    <property type="entry name" value="RecX_HTH1"/>
    <property type="match status" value="1"/>
</dbReference>
<dbReference type="PANTHER" id="PTHR33602:SF1">
    <property type="entry name" value="REGULATORY PROTEIN RECX FAMILY PROTEIN"/>
    <property type="match status" value="1"/>
</dbReference>
<protein>
    <recommendedName>
        <fullName evidence="3 5">Regulatory protein RecX</fullName>
    </recommendedName>
</protein>
<keyword evidence="4 5" id="KW-0963">Cytoplasm</keyword>
<comment type="subcellular location">
    <subcellularLocation>
        <location evidence="1 5">Cytoplasm</location>
    </subcellularLocation>
</comment>
<dbReference type="Pfam" id="PF02631">
    <property type="entry name" value="RecX_HTH2"/>
    <property type="match status" value="1"/>
</dbReference>
<evidence type="ECO:0000256" key="5">
    <source>
        <dbReference type="HAMAP-Rule" id="MF_01114"/>
    </source>
</evidence>
<comment type="similarity">
    <text evidence="2 5">Belongs to the RecX family.</text>
</comment>
<organism evidence="9 10">
    <name type="scientific">Gordonia araii NBRC 100433</name>
    <dbReference type="NCBI Taxonomy" id="1073574"/>
    <lineage>
        <taxon>Bacteria</taxon>
        <taxon>Bacillati</taxon>
        <taxon>Actinomycetota</taxon>
        <taxon>Actinomycetes</taxon>
        <taxon>Mycobacteriales</taxon>
        <taxon>Gordoniaceae</taxon>
        <taxon>Gordonia</taxon>
    </lineage>
</organism>